<dbReference type="AlphaFoldDB" id="A0A2X1NH77"/>
<evidence type="ECO:0000313" key="2">
    <source>
        <dbReference type="Proteomes" id="UP000250780"/>
    </source>
</evidence>
<reference evidence="1 2" key="1">
    <citation type="submission" date="2018-06" db="EMBL/GenBank/DDBJ databases">
        <authorList>
            <consortium name="Pathogen Informatics"/>
            <person name="Doyle S."/>
        </authorList>
    </citation>
    <scope>NUCLEOTIDE SEQUENCE [LARGE SCALE GENOMIC DNA]</scope>
    <source>
        <strain evidence="1 2">NCTC9073</strain>
    </source>
</reference>
<dbReference type="EMBL" id="UASD01000009">
    <property type="protein sequence ID" value="SPX16714.1"/>
    <property type="molecule type" value="Genomic_DNA"/>
</dbReference>
<dbReference type="Proteomes" id="UP000250780">
    <property type="component" value="Unassembled WGS sequence"/>
</dbReference>
<sequence length="58" mass="6624">MSHAVDGTYIKAQQDKMVNSSLCKKASVDTYFNVMEVNLIIYNDDVIMMINMINVIIH</sequence>
<organism evidence="1 2">
    <name type="scientific">Escherichia coli</name>
    <dbReference type="NCBI Taxonomy" id="562"/>
    <lineage>
        <taxon>Bacteria</taxon>
        <taxon>Pseudomonadati</taxon>
        <taxon>Pseudomonadota</taxon>
        <taxon>Gammaproteobacteria</taxon>
        <taxon>Enterobacterales</taxon>
        <taxon>Enterobacteriaceae</taxon>
        <taxon>Escherichia</taxon>
    </lineage>
</organism>
<protein>
    <submittedName>
        <fullName evidence="1">Uncharacterized protein</fullName>
    </submittedName>
</protein>
<gene>
    <name evidence="1" type="ORF">NCTC9073_04495</name>
</gene>
<evidence type="ECO:0000313" key="1">
    <source>
        <dbReference type="EMBL" id="SPX16714.1"/>
    </source>
</evidence>
<accession>A0A2X1NH77</accession>
<proteinExistence type="predicted"/>
<name>A0A2X1NH77_ECOLX</name>